<evidence type="ECO:0000256" key="2">
    <source>
        <dbReference type="SAM" id="MobiDB-lite"/>
    </source>
</evidence>
<organism evidence="4 5">
    <name type="scientific">Trichogramma kaykai</name>
    <dbReference type="NCBI Taxonomy" id="54128"/>
    <lineage>
        <taxon>Eukaryota</taxon>
        <taxon>Metazoa</taxon>
        <taxon>Ecdysozoa</taxon>
        <taxon>Arthropoda</taxon>
        <taxon>Hexapoda</taxon>
        <taxon>Insecta</taxon>
        <taxon>Pterygota</taxon>
        <taxon>Neoptera</taxon>
        <taxon>Endopterygota</taxon>
        <taxon>Hymenoptera</taxon>
        <taxon>Apocrita</taxon>
        <taxon>Proctotrupomorpha</taxon>
        <taxon>Chalcidoidea</taxon>
        <taxon>Trichogrammatidae</taxon>
        <taxon>Trichogramma</taxon>
    </lineage>
</organism>
<evidence type="ECO:0000259" key="3">
    <source>
        <dbReference type="Pfam" id="PF15386"/>
    </source>
</evidence>
<accession>A0ABD2WZ09</accession>
<dbReference type="InterPro" id="IPR028149">
    <property type="entry name" value="Tantalus-like"/>
</dbReference>
<evidence type="ECO:0000313" key="5">
    <source>
        <dbReference type="Proteomes" id="UP001627154"/>
    </source>
</evidence>
<proteinExistence type="predicted"/>
<evidence type="ECO:0000256" key="1">
    <source>
        <dbReference type="ARBA" id="ARBA00022553"/>
    </source>
</evidence>
<feature type="region of interest" description="Disordered" evidence="2">
    <location>
        <begin position="1"/>
        <end position="52"/>
    </location>
</feature>
<dbReference type="AlphaFoldDB" id="A0ABD2WZ09"/>
<dbReference type="Proteomes" id="UP001627154">
    <property type="component" value="Unassembled WGS sequence"/>
</dbReference>
<name>A0ABD2WZ09_9HYME</name>
<gene>
    <name evidence="4" type="ORF">TKK_008467</name>
</gene>
<keyword evidence="1" id="KW-0597">Phosphoprotein</keyword>
<dbReference type="Pfam" id="PF15386">
    <property type="entry name" value="Tantalus"/>
    <property type="match status" value="1"/>
</dbReference>
<protein>
    <recommendedName>
        <fullName evidence="3">Tantalus-like domain-containing protein</fullName>
    </recommendedName>
</protein>
<evidence type="ECO:0000313" key="4">
    <source>
        <dbReference type="EMBL" id="KAL3397706.1"/>
    </source>
</evidence>
<comment type="caution">
    <text evidence="4">The sequence shown here is derived from an EMBL/GenBank/DDBJ whole genome shotgun (WGS) entry which is preliminary data.</text>
</comment>
<dbReference type="EMBL" id="JBJJXI010000061">
    <property type="protein sequence ID" value="KAL3397706.1"/>
    <property type="molecule type" value="Genomic_DNA"/>
</dbReference>
<reference evidence="4 5" key="1">
    <citation type="journal article" date="2024" name="bioRxiv">
        <title>A reference genome for Trichogramma kaykai: A tiny desert-dwelling parasitoid wasp with competing sex-ratio distorters.</title>
        <authorList>
            <person name="Culotta J."/>
            <person name="Lindsey A.R."/>
        </authorList>
    </citation>
    <scope>NUCLEOTIDE SEQUENCE [LARGE SCALE GENOMIC DNA]</scope>
    <source>
        <strain evidence="4 5">KSX58</strain>
    </source>
</reference>
<feature type="domain" description="Tantalus-like" evidence="3">
    <location>
        <begin position="53"/>
        <end position="94"/>
    </location>
</feature>
<keyword evidence="5" id="KW-1185">Reference proteome</keyword>
<sequence>MLAVDLPDGESPPQQNQRRSSRKRKPVNHLDMSDLNRRCNTRPRKRTFSEMESEEQIKEYYLDKTVKKHTNSLETIFEEKEDSNQMTNCMSAKRFKRMIQFNSQPTESKLKKRQDKIKKIFGSKIGFKKKKVSMQSLLDKLNSLQSDVPLNAQKETKVYK</sequence>